<dbReference type="EMBL" id="JBFCZG010000004">
    <property type="protein sequence ID" value="KAL3423014.1"/>
    <property type="molecule type" value="Genomic_DNA"/>
</dbReference>
<evidence type="ECO:0000313" key="3">
    <source>
        <dbReference type="Proteomes" id="UP001629113"/>
    </source>
</evidence>
<feature type="compositionally biased region" description="Polar residues" evidence="1">
    <location>
        <begin position="33"/>
        <end position="46"/>
    </location>
</feature>
<keyword evidence="3" id="KW-1185">Reference proteome</keyword>
<feature type="compositionally biased region" description="Low complexity" evidence="1">
    <location>
        <begin position="10"/>
        <end position="25"/>
    </location>
</feature>
<proteinExistence type="predicted"/>
<dbReference type="Proteomes" id="UP001629113">
    <property type="component" value="Unassembled WGS sequence"/>
</dbReference>
<accession>A0ABR4PI98</accession>
<evidence type="ECO:0000256" key="1">
    <source>
        <dbReference type="SAM" id="MobiDB-lite"/>
    </source>
</evidence>
<comment type="caution">
    <text evidence="2">The sequence shown here is derived from an EMBL/GenBank/DDBJ whole genome shotgun (WGS) entry which is preliminary data.</text>
</comment>
<protein>
    <submittedName>
        <fullName evidence="2">Uncharacterized protein</fullName>
    </submittedName>
</protein>
<organism evidence="2 3">
    <name type="scientific">Phlyctema vagabunda</name>
    <dbReference type="NCBI Taxonomy" id="108571"/>
    <lineage>
        <taxon>Eukaryota</taxon>
        <taxon>Fungi</taxon>
        <taxon>Dikarya</taxon>
        <taxon>Ascomycota</taxon>
        <taxon>Pezizomycotina</taxon>
        <taxon>Leotiomycetes</taxon>
        <taxon>Helotiales</taxon>
        <taxon>Dermateaceae</taxon>
        <taxon>Phlyctema</taxon>
    </lineage>
</organism>
<sequence length="84" mass="9051">MAPSTQEIPSATAAAQQNSNTNTANLETAQPVGRQSMTLETPSAPAQQQQEQEEETLRLRGGEMCPGRFCFIIPCPLPCNCCII</sequence>
<feature type="region of interest" description="Disordered" evidence="1">
    <location>
        <begin position="1"/>
        <end position="55"/>
    </location>
</feature>
<gene>
    <name evidence="2" type="ORF">PVAG01_04761</name>
</gene>
<evidence type="ECO:0000313" key="2">
    <source>
        <dbReference type="EMBL" id="KAL3423014.1"/>
    </source>
</evidence>
<reference evidence="2 3" key="1">
    <citation type="submission" date="2024-06" db="EMBL/GenBank/DDBJ databases">
        <title>Complete genome of Phlyctema vagabunda strain 19-DSS-EL-015.</title>
        <authorList>
            <person name="Fiorenzani C."/>
        </authorList>
    </citation>
    <scope>NUCLEOTIDE SEQUENCE [LARGE SCALE GENOMIC DNA]</scope>
    <source>
        <strain evidence="2 3">19-DSS-EL-015</strain>
    </source>
</reference>
<name>A0ABR4PI98_9HELO</name>